<feature type="domain" description="PiggyBac transposable element-derived protein" evidence="1">
    <location>
        <begin position="2"/>
        <end position="111"/>
    </location>
</feature>
<proteinExistence type="predicted"/>
<organism evidence="2 3">
    <name type="scientific">Dryococelus australis</name>
    <dbReference type="NCBI Taxonomy" id="614101"/>
    <lineage>
        <taxon>Eukaryota</taxon>
        <taxon>Metazoa</taxon>
        <taxon>Ecdysozoa</taxon>
        <taxon>Arthropoda</taxon>
        <taxon>Hexapoda</taxon>
        <taxon>Insecta</taxon>
        <taxon>Pterygota</taxon>
        <taxon>Neoptera</taxon>
        <taxon>Polyneoptera</taxon>
        <taxon>Phasmatodea</taxon>
        <taxon>Verophasmatodea</taxon>
        <taxon>Anareolatae</taxon>
        <taxon>Phasmatidae</taxon>
        <taxon>Eurycanthinae</taxon>
        <taxon>Dryococelus</taxon>
    </lineage>
</organism>
<dbReference type="PANTHER" id="PTHR47055">
    <property type="entry name" value="DDE_TNP_1_7 DOMAIN-CONTAINING PROTEIN"/>
    <property type="match status" value="1"/>
</dbReference>
<gene>
    <name evidence="2" type="ORF">PR048_017207</name>
</gene>
<keyword evidence="3" id="KW-1185">Reference proteome</keyword>
<evidence type="ECO:0000313" key="3">
    <source>
        <dbReference type="Proteomes" id="UP001159363"/>
    </source>
</evidence>
<evidence type="ECO:0000313" key="2">
    <source>
        <dbReference type="EMBL" id="KAJ8880737.1"/>
    </source>
</evidence>
<dbReference type="PANTHER" id="PTHR47055:SF3">
    <property type="entry name" value="PHORBOL-ESTER_DAG-TYPE DOMAIN-CONTAINING PROTEIN"/>
    <property type="match status" value="1"/>
</dbReference>
<evidence type="ECO:0000259" key="1">
    <source>
        <dbReference type="Pfam" id="PF13843"/>
    </source>
</evidence>
<reference evidence="2 3" key="1">
    <citation type="submission" date="2023-02" db="EMBL/GenBank/DDBJ databases">
        <title>LHISI_Scaffold_Assembly.</title>
        <authorList>
            <person name="Stuart O.P."/>
            <person name="Cleave R."/>
            <person name="Magrath M.J.L."/>
            <person name="Mikheyev A.S."/>
        </authorList>
    </citation>
    <scope>NUCLEOTIDE SEQUENCE [LARGE SCALE GENOMIC DNA]</scope>
    <source>
        <strain evidence="2">Daus_M_001</strain>
        <tissue evidence="2">Leg muscle</tissue>
    </source>
</reference>
<dbReference type="EMBL" id="JARBHB010000006">
    <property type="protein sequence ID" value="KAJ8880737.1"/>
    <property type="molecule type" value="Genomic_DNA"/>
</dbReference>
<dbReference type="InterPro" id="IPR052638">
    <property type="entry name" value="PiggyBac_TE-derived"/>
</dbReference>
<accession>A0ABQ9H8W4</accession>
<dbReference type="InterPro" id="IPR029526">
    <property type="entry name" value="PGBD"/>
</dbReference>
<protein>
    <recommendedName>
        <fullName evidence="1">PiggyBac transposable element-derived protein domain-containing protein</fullName>
    </recommendedName>
</protein>
<dbReference type="Pfam" id="PF13843">
    <property type="entry name" value="DDE_Tnp_1_7"/>
    <property type="match status" value="1"/>
</dbReference>
<comment type="caution">
    <text evidence="2">The sequence shown here is derived from an EMBL/GenBank/DDBJ whole genome shotgun (WGS) entry which is preliminary data.</text>
</comment>
<dbReference type="Proteomes" id="UP001159363">
    <property type="component" value="Chromosome 5"/>
</dbReference>
<sequence>MDETMVRYFGKHGYKQLMKGKPIRYGYKLWTGATSSVYIVWTDPYLGVNTIAAPEYRHLGLGASVVLQYVDVLSNVGPFKYHIFTDNFFTSLPFLAELRERNIKGTGTIRKLLEEQQLHRQGYVELDHVSFGRRLATSVLENNATSRKSNGRSSKNEHQDSIFDRKDHWDCTTREANS</sequence>
<name>A0ABQ9H8W4_9NEOP</name>